<dbReference type="PANTHER" id="PTHR41694:SF3">
    <property type="entry name" value="RNA-DIRECTED DNA POLYMERASE-RELATED"/>
    <property type="match status" value="1"/>
</dbReference>
<dbReference type="GO" id="GO:0004519">
    <property type="term" value="F:endonuclease activity"/>
    <property type="evidence" value="ECO:0007669"/>
    <property type="project" value="UniProtKB-KW"/>
</dbReference>
<evidence type="ECO:0000259" key="7">
    <source>
        <dbReference type="PROSITE" id="PS50994"/>
    </source>
</evidence>
<feature type="domain" description="Integrase catalytic" evidence="7">
    <location>
        <begin position="1"/>
        <end position="64"/>
    </location>
</feature>
<protein>
    <submittedName>
        <fullName evidence="8">POK18 protein</fullName>
    </submittedName>
</protein>
<comment type="caution">
    <text evidence="8">The sequence shown here is derived from an EMBL/GenBank/DDBJ whole genome shotgun (WGS) entry which is preliminary data.</text>
</comment>
<dbReference type="InterPro" id="IPR012337">
    <property type="entry name" value="RNaseH-like_sf"/>
</dbReference>
<dbReference type="SUPFAM" id="SSF53098">
    <property type="entry name" value="Ribonuclease H-like"/>
    <property type="match status" value="1"/>
</dbReference>
<dbReference type="GO" id="GO:0016787">
    <property type="term" value="F:hydrolase activity"/>
    <property type="evidence" value="ECO:0007669"/>
    <property type="project" value="UniProtKB-KW"/>
</dbReference>
<evidence type="ECO:0000256" key="5">
    <source>
        <dbReference type="ARBA" id="ARBA00022801"/>
    </source>
</evidence>
<dbReference type="GO" id="GO:0003964">
    <property type="term" value="F:RNA-directed DNA polymerase activity"/>
    <property type="evidence" value="ECO:0007669"/>
    <property type="project" value="UniProtKB-KW"/>
</dbReference>
<dbReference type="EMBL" id="WBNJ01000117">
    <property type="protein sequence ID" value="NXD80459.1"/>
    <property type="molecule type" value="Genomic_DNA"/>
</dbReference>
<keyword evidence="9" id="KW-1185">Reference proteome</keyword>
<dbReference type="Pfam" id="PF00665">
    <property type="entry name" value="rve"/>
    <property type="match status" value="1"/>
</dbReference>
<dbReference type="OrthoDB" id="9359997at2759"/>
<evidence type="ECO:0000256" key="6">
    <source>
        <dbReference type="ARBA" id="ARBA00022918"/>
    </source>
</evidence>
<keyword evidence="1" id="KW-0808">Transferase</keyword>
<proteinExistence type="predicted"/>
<name>A0A851YVZ8_9AVES</name>
<reference evidence="8" key="1">
    <citation type="submission" date="2019-09" db="EMBL/GenBank/DDBJ databases">
        <title>Bird 10,000 Genomes (B10K) Project - Family phase.</title>
        <authorList>
            <person name="Zhang G."/>
        </authorList>
    </citation>
    <scope>NUCLEOTIDE SEQUENCE</scope>
    <source>
        <strain evidence="8">B10K-DU-024-03</strain>
        <tissue evidence="8">Muscle</tissue>
    </source>
</reference>
<accession>A0A851YVZ8</accession>
<feature type="non-terminal residue" evidence="8">
    <location>
        <position position="1"/>
    </location>
</feature>
<dbReference type="GO" id="GO:0035613">
    <property type="term" value="F:RNA stem-loop binding"/>
    <property type="evidence" value="ECO:0007669"/>
    <property type="project" value="TreeGrafter"/>
</dbReference>
<dbReference type="AlphaFoldDB" id="A0A851YVZ8"/>
<evidence type="ECO:0000256" key="2">
    <source>
        <dbReference type="ARBA" id="ARBA00022695"/>
    </source>
</evidence>
<evidence type="ECO:0000256" key="3">
    <source>
        <dbReference type="ARBA" id="ARBA00022722"/>
    </source>
</evidence>
<dbReference type="InterPro" id="IPR036397">
    <property type="entry name" value="RNaseH_sf"/>
</dbReference>
<dbReference type="Proteomes" id="UP000648918">
    <property type="component" value="Unassembled WGS sequence"/>
</dbReference>
<dbReference type="InterPro" id="IPR001584">
    <property type="entry name" value="Integrase_cat-core"/>
</dbReference>
<evidence type="ECO:0000313" key="8">
    <source>
        <dbReference type="EMBL" id="NXD80459.1"/>
    </source>
</evidence>
<keyword evidence="2" id="KW-0548">Nucleotidyltransferase</keyword>
<keyword evidence="3" id="KW-0540">Nuclease</keyword>
<dbReference type="Gene3D" id="3.30.420.10">
    <property type="entry name" value="Ribonuclease H-like superfamily/Ribonuclease H"/>
    <property type="match status" value="1"/>
</dbReference>
<keyword evidence="4" id="KW-0255">Endonuclease</keyword>
<gene>
    <name evidence="8" type="primary">Ervk18_0</name>
    <name evidence="8" type="ORF">HALSEN_R15703</name>
</gene>
<organism evidence="8 9">
    <name type="scientific">Halcyon senegalensis</name>
    <dbReference type="NCBI Taxonomy" id="342381"/>
    <lineage>
        <taxon>Eukaryota</taxon>
        <taxon>Metazoa</taxon>
        <taxon>Chordata</taxon>
        <taxon>Craniata</taxon>
        <taxon>Vertebrata</taxon>
        <taxon>Euteleostomi</taxon>
        <taxon>Archelosauria</taxon>
        <taxon>Archosauria</taxon>
        <taxon>Dinosauria</taxon>
        <taxon>Saurischia</taxon>
        <taxon>Theropoda</taxon>
        <taxon>Coelurosauria</taxon>
        <taxon>Aves</taxon>
        <taxon>Neognathae</taxon>
        <taxon>Neoaves</taxon>
        <taxon>Telluraves</taxon>
        <taxon>Coraciimorphae</taxon>
        <taxon>Coraciiformes</taxon>
        <taxon>Alcedinidae</taxon>
        <taxon>Halcyon</taxon>
    </lineage>
</organism>
<keyword evidence="6" id="KW-0695">RNA-directed DNA polymerase</keyword>
<dbReference type="PROSITE" id="PS50994">
    <property type="entry name" value="INTEGRASE"/>
    <property type="match status" value="1"/>
</dbReference>
<feature type="non-terminal residue" evidence="8">
    <location>
        <position position="64"/>
    </location>
</feature>
<evidence type="ECO:0000256" key="1">
    <source>
        <dbReference type="ARBA" id="ARBA00022679"/>
    </source>
</evidence>
<evidence type="ECO:0000313" key="9">
    <source>
        <dbReference type="Proteomes" id="UP000648918"/>
    </source>
</evidence>
<dbReference type="GO" id="GO:0015074">
    <property type="term" value="P:DNA integration"/>
    <property type="evidence" value="ECO:0007669"/>
    <property type="project" value="InterPro"/>
</dbReference>
<keyword evidence="5" id="KW-0378">Hydrolase</keyword>
<dbReference type="PANTHER" id="PTHR41694">
    <property type="entry name" value="ENDOGENOUS RETROVIRUS GROUP K MEMBER POL PROTEIN"/>
    <property type="match status" value="1"/>
</dbReference>
<evidence type="ECO:0000256" key="4">
    <source>
        <dbReference type="ARBA" id="ARBA00022759"/>
    </source>
</evidence>
<sequence length="64" mass="7205">RDVLRHWLTCVAMMGMPRTIKMDNGPAYVSHKVGDFCSHWGITHITGVPSSPMGQAIVERTHWT</sequence>